<evidence type="ECO:0000259" key="1">
    <source>
        <dbReference type="SMART" id="SM00997"/>
    </source>
</evidence>
<feature type="domain" description="S-adenosyl-L-homocysteine hydrolase NAD binding" evidence="1">
    <location>
        <begin position="129"/>
        <end position="292"/>
    </location>
</feature>
<gene>
    <name evidence="2" type="ORF">HNR44_001207</name>
</gene>
<comment type="caution">
    <text evidence="2">The sequence shown here is derived from an EMBL/GenBank/DDBJ whole genome shotgun (WGS) entry which is preliminary data.</text>
</comment>
<organism evidence="2 3">
    <name type="scientific">Geomicrobium halophilum</name>
    <dbReference type="NCBI Taxonomy" id="549000"/>
    <lineage>
        <taxon>Bacteria</taxon>
        <taxon>Bacillati</taxon>
        <taxon>Bacillota</taxon>
        <taxon>Bacilli</taxon>
        <taxon>Bacillales</taxon>
        <taxon>Geomicrobium</taxon>
    </lineage>
</organism>
<proteinExistence type="predicted"/>
<dbReference type="RefSeq" id="WP_184403156.1">
    <property type="nucleotide sequence ID" value="NZ_JACHHJ010000001.1"/>
</dbReference>
<dbReference type="Pfam" id="PF16924">
    <property type="entry name" value="DpaA_N"/>
    <property type="match status" value="1"/>
</dbReference>
<accession>A0A841Q0X0</accession>
<keyword evidence="3" id="KW-1185">Reference proteome</keyword>
<dbReference type="Gene3D" id="3.40.50.720">
    <property type="entry name" value="NAD(P)-binding Rossmann-like Domain"/>
    <property type="match status" value="1"/>
</dbReference>
<dbReference type="SMART" id="SM00997">
    <property type="entry name" value="AdoHcyase_NAD"/>
    <property type="match status" value="1"/>
</dbReference>
<name>A0A841Q0X0_9BACL</name>
<dbReference type="InterPro" id="IPR031629">
    <property type="entry name" value="DpaA_N"/>
</dbReference>
<evidence type="ECO:0000313" key="2">
    <source>
        <dbReference type="EMBL" id="MBB6449258.1"/>
    </source>
</evidence>
<dbReference type="InterPro" id="IPR015878">
    <property type="entry name" value="Ado_hCys_hydrolase_NAD-bd"/>
</dbReference>
<dbReference type="InterPro" id="IPR036291">
    <property type="entry name" value="NAD(P)-bd_dom_sf"/>
</dbReference>
<dbReference type="NCBIfam" id="NF006162">
    <property type="entry name" value="PRK08306.1"/>
    <property type="match status" value="1"/>
</dbReference>
<reference evidence="2 3" key="1">
    <citation type="submission" date="2020-08" db="EMBL/GenBank/DDBJ databases">
        <title>Genomic Encyclopedia of Type Strains, Phase IV (KMG-IV): sequencing the most valuable type-strain genomes for metagenomic binning, comparative biology and taxonomic classification.</title>
        <authorList>
            <person name="Goeker M."/>
        </authorList>
    </citation>
    <scope>NUCLEOTIDE SEQUENCE [LARGE SCALE GENOMIC DNA]</scope>
    <source>
        <strain evidence="2 3">DSM 21769</strain>
    </source>
</reference>
<protein>
    <submittedName>
        <fullName evidence="2">Dipicolinate synthase subunit A</fullName>
    </submittedName>
</protein>
<dbReference type="SUPFAM" id="SSF51735">
    <property type="entry name" value="NAD(P)-binding Rossmann-fold domains"/>
    <property type="match status" value="1"/>
</dbReference>
<dbReference type="Proteomes" id="UP000568839">
    <property type="component" value="Unassembled WGS sequence"/>
</dbReference>
<evidence type="ECO:0000313" key="3">
    <source>
        <dbReference type="Proteomes" id="UP000568839"/>
    </source>
</evidence>
<dbReference type="EMBL" id="JACHHJ010000001">
    <property type="protein sequence ID" value="MBB6449258.1"/>
    <property type="molecule type" value="Genomic_DNA"/>
</dbReference>
<dbReference type="AlphaFoldDB" id="A0A841Q0X0"/>
<sequence length="293" mass="31610">MGEIEHVAIIGGDRRQIQLVNMMEKCVDQISVVGFDQQTFPAANVTTCKLSEVPWKRLTAILFPVSGVDQDGTVESSCEETLKVTQEMLTSRATGCKIFTGIMTDFLRNPQVIRDVVCWMERDDVAIYNSVPTAEGVLMLAMQNTPHTIHRAVCTVLGFGRCGLTIAHLLKAVGATVTVITDDEVEKARAHQEGHLVAGLHQMEIPLSKADICINTIPAPVIMGNILQKIKKACYILDIASAPGGVDVERAKQLGFAAEKAPGLPAKVAPETAGEILAQVTLAVLNSEIKKGR</sequence>